<gene>
    <name evidence="7" type="primary">ydaM_1</name>
    <name evidence="7" type="ORF">EC9_07930</name>
</gene>
<dbReference type="CDD" id="cd01949">
    <property type="entry name" value="GGDEF"/>
    <property type="match status" value="1"/>
</dbReference>
<dbReference type="InterPro" id="IPR000700">
    <property type="entry name" value="PAS-assoc_C"/>
</dbReference>
<proteinExistence type="predicted"/>
<feature type="domain" description="GGDEF" evidence="5">
    <location>
        <begin position="508"/>
        <end position="639"/>
    </location>
</feature>
<sequence>MSRPARVAKTAGRSQHHPETFPFWKILFCQTTNKTYAWLVPVPPPVTRYRAPYSLMIDTTPTSPTGQSTAEPRQVDAVEGFERISTLLGDLNRLPSGTVANRSEYDADGSHENQLLSVRLGVATSLFYSLRCKHRQTADHSLRVALGCSVWADRLQLPTELRDRLEVAALLHDIGNIATPDRVLKKPGHLTADERLIMDQAPDVACEILRGCCNDDSLLNILRYSRNWYKAGNDSDQIQGDDLPLGARMLAIVESFDSMTTDQVYRRAFSQERAVAELFQCAGTQFDPDLVRDYAVLLENRPELMYATAARRWLQELQGEFSNRFWSSSPSSSSGTTGERQTGQLLFHQHLLDTMCDGVVAIDGEGVITHWNYAFERMTNIAADAMIGQAWSDSLVGWEDTRAPSGDSVGLSSCLRSGAQSRRRMRMVLPEGKETPVKVNFIPILAAENRVQGALAIVNDISQEESLEQKVQSLHVKATRDGLTGVANRAEFDRALGDVVEFAAEGKGPASLILCDIDRFKSVNDTFGHQAGDEALISFAEVLARHSRDGDLVARYGGEEFVLLCPGCDNATAAKRAETIRSDLERISQPALNNKCITASFGVTEYQSGDTESTVVARADRALYKAKENGRNRVVQLGSGLREPVDTMSDSSKGWFHWLLTPSKSNQVVAELVTRAPVEMVIEKLRGFIADHNAEILKVQDKRLELRLDVRSSIHGRRSADGVSAFHLLIDLDERNVETGLHGEHSSLMETVIDASVSPWRSRDRRNREVKGACRNVIASLKSYLMADYVKQP</sequence>
<dbReference type="InterPro" id="IPR050469">
    <property type="entry name" value="Diguanylate_Cyclase"/>
</dbReference>
<dbReference type="GO" id="GO:1902201">
    <property type="term" value="P:negative regulation of bacterial-type flagellum-dependent cell motility"/>
    <property type="evidence" value="ECO:0007669"/>
    <property type="project" value="TreeGrafter"/>
</dbReference>
<dbReference type="AlphaFoldDB" id="A0A517LVH6"/>
<dbReference type="PANTHER" id="PTHR45138">
    <property type="entry name" value="REGULATORY COMPONENTS OF SENSORY TRANSDUCTION SYSTEM"/>
    <property type="match status" value="1"/>
</dbReference>
<dbReference type="PROSITE" id="PS51832">
    <property type="entry name" value="HD_GYP"/>
    <property type="match status" value="1"/>
</dbReference>
<dbReference type="Gene3D" id="1.10.3210.10">
    <property type="entry name" value="Hypothetical protein af1432"/>
    <property type="match status" value="1"/>
</dbReference>
<dbReference type="SMART" id="SM00091">
    <property type="entry name" value="PAS"/>
    <property type="match status" value="1"/>
</dbReference>
<comment type="catalytic activity">
    <reaction evidence="2">
        <text>2 GTP = 3',3'-c-di-GMP + 2 diphosphate</text>
        <dbReference type="Rhea" id="RHEA:24898"/>
        <dbReference type="ChEBI" id="CHEBI:33019"/>
        <dbReference type="ChEBI" id="CHEBI:37565"/>
        <dbReference type="ChEBI" id="CHEBI:58805"/>
        <dbReference type="EC" id="2.7.7.65"/>
    </reaction>
</comment>
<evidence type="ECO:0000259" key="4">
    <source>
        <dbReference type="PROSITE" id="PS50113"/>
    </source>
</evidence>
<dbReference type="InterPro" id="IPR000014">
    <property type="entry name" value="PAS"/>
</dbReference>
<dbReference type="Gene3D" id="3.30.70.270">
    <property type="match status" value="1"/>
</dbReference>
<keyword evidence="7" id="KW-0548">Nucleotidyltransferase</keyword>
<dbReference type="NCBIfam" id="TIGR00254">
    <property type="entry name" value="GGDEF"/>
    <property type="match status" value="1"/>
</dbReference>
<dbReference type="SUPFAM" id="SSF109604">
    <property type="entry name" value="HD-domain/PDEase-like"/>
    <property type="match status" value="1"/>
</dbReference>
<dbReference type="PROSITE" id="PS50112">
    <property type="entry name" value="PAS"/>
    <property type="match status" value="1"/>
</dbReference>
<dbReference type="KEGG" id="ruv:EC9_07930"/>
<dbReference type="SUPFAM" id="SSF55073">
    <property type="entry name" value="Nucleotide cyclase"/>
    <property type="match status" value="1"/>
</dbReference>
<evidence type="ECO:0000259" key="6">
    <source>
        <dbReference type="PROSITE" id="PS51832"/>
    </source>
</evidence>
<feature type="domain" description="PAC" evidence="4">
    <location>
        <begin position="421"/>
        <end position="473"/>
    </location>
</feature>
<evidence type="ECO:0000256" key="1">
    <source>
        <dbReference type="ARBA" id="ARBA00012528"/>
    </source>
</evidence>
<dbReference type="InterPro" id="IPR035965">
    <property type="entry name" value="PAS-like_dom_sf"/>
</dbReference>
<name>A0A517LVH6_9BACT</name>
<dbReference type="GO" id="GO:0005886">
    <property type="term" value="C:plasma membrane"/>
    <property type="evidence" value="ECO:0007669"/>
    <property type="project" value="TreeGrafter"/>
</dbReference>
<dbReference type="CDD" id="cd00130">
    <property type="entry name" value="PAS"/>
    <property type="match status" value="1"/>
</dbReference>
<dbReference type="SMART" id="SM00471">
    <property type="entry name" value="HDc"/>
    <property type="match status" value="1"/>
</dbReference>
<dbReference type="PANTHER" id="PTHR45138:SF9">
    <property type="entry name" value="DIGUANYLATE CYCLASE DGCM-RELATED"/>
    <property type="match status" value="1"/>
</dbReference>
<organism evidence="7 8">
    <name type="scientific">Rosistilla ulvae</name>
    <dbReference type="NCBI Taxonomy" id="1930277"/>
    <lineage>
        <taxon>Bacteria</taxon>
        <taxon>Pseudomonadati</taxon>
        <taxon>Planctomycetota</taxon>
        <taxon>Planctomycetia</taxon>
        <taxon>Pirellulales</taxon>
        <taxon>Pirellulaceae</taxon>
        <taxon>Rosistilla</taxon>
    </lineage>
</organism>
<keyword evidence="7" id="KW-0808">Transferase</keyword>
<dbReference type="GO" id="GO:0043709">
    <property type="term" value="P:cell adhesion involved in single-species biofilm formation"/>
    <property type="evidence" value="ECO:0007669"/>
    <property type="project" value="TreeGrafter"/>
</dbReference>
<dbReference type="InterPro" id="IPR043128">
    <property type="entry name" value="Rev_trsase/Diguanyl_cyclase"/>
</dbReference>
<dbReference type="InterPro" id="IPR013767">
    <property type="entry name" value="PAS_fold"/>
</dbReference>
<accession>A0A517LVH6</accession>
<evidence type="ECO:0000313" key="8">
    <source>
        <dbReference type="Proteomes" id="UP000319557"/>
    </source>
</evidence>
<evidence type="ECO:0000256" key="2">
    <source>
        <dbReference type="ARBA" id="ARBA00034247"/>
    </source>
</evidence>
<dbReference type="Pfam" id="PF00989">
    <property type="entry name" value="PAS"/>
    <property type="match status" value="1"/>
</dbReference>
<evidence type="ECO:0000313" key="7">
    <source>
        <dbReference type="EMBL" id="QDS86620.1"/>
    </source>
</evidence>
<dbReference type="InterPro" id="IPR000160">
    <property type="entry name" value="GGDEF_dom"/>
</dbReference>
<feature type="domain" description="PAS" evidence="3">
    <location>
        <begin position="350"/>
        <end position="389"/>
    </location>
</feature>
<dbReference type="SUPFAM" id="SSF55785">
    <property type="entry name" value="PYP-like sensor domain (PAS domain)"/>
    <property type="match status" value="1"/>
</dbReference>
<dbReference type="CDD" id="cd00077">
    <property type="entry name" value="HDc"/>
    <property type="match status" value="1"/>
</dbReference>
<evidence type="ECO:0000259" key="5">
    <source>
        <dbReference type="PROSITE" id="PS50887"/>
    </source>
</evidence>
<keyword evidence="8" id="KW-1185">Reference proteome</keyword>
<dbReference type="InterPro" id="IPR003607">
    <property type="entry name" value="HD/PDEase_dom"/>
</dbReference>
<dbReference type="FunFam" id="3.30.70.270:FF:000001">
    <property type="entry name" value="Diguanylate cyclase domain protein"/>
    <property type="match status" value="1"/>
</dbReference>
<dbReference type="NCBIfam" id="TIGR00229">
    <property type="entry name" value="sensory_box"/>
    <property type="match status" value="1"/>
</dbReference>
<dbReference type="GO" id="GO:0006355">
    <property type="term" value="P:regulation of DNA-templated transcription"/>
    <property type="evidence" value="ECO:0007669"/>
    <property type="project" value="InterPro"/>
</dbReference>
<feature type="domain" description="HD-GYP" evidence="6">
    <location>
        <begin position="115"/>
        <end position="310"/>
    </location>
</feature>
<evidence type="ECO:0000259" key="3">
    <source>
        <dbReference type="PROSITE" id="PS50112"/>
    </source>
</evidence>
<dbReference type="EC" id="2.7.7.65" evidence="1"/>
<reference evidence="7 8" key="1">
    <citation type="submission" date="2019-02" db="EMBL/GenBank/DDBJ databases">
        <title>Deep-cultivation of Planctomycetes and their phenomic and genomic characterization uncovers novel biology.</title>
        <authorList>
            <person name="Wiegand S."/>
            <person name="Jogler M."/>
            <person name="Boedeker C."/>
            <person name="Pinto D."/>
            <person name="Vollmers J."/>
            <person name="Rivas-Marin E."/>
            <person name="Kohn T."/>
            <person name="Peeters S.H."/>
            <person name="Heuer A."/>
            <person name="Rast P."/>
            <person name="Oberbeckmann S."/>
            <person name="Bunk B."/>
            <person name="Jeske O."/>
            <person name="Meyerdierks A."/>
            <person name="Storesund J.E."/>
            <person name="Kallscheuer N."/>
            <person name="Luecker S."/>
            <person name="Lage O.M."/>
            <person name="Pohl T."/>
            <person name="Merkel B.J."/>
            <person name="Hornburger P."/>
            <person name="Mueller R.-W."/>
            <person name="Bruemmer F."/>
            <person name="Labrenz M."/>
            <person name="Spormann A.M."/>
            <person name="Op den Camp H."/>
            <person name="Overmann J."/>
            <person name="Amann R."/>
            <person name="Jetten M.S.M."/>
            <person name="Mascher T."/>
            <person name="Medema M.H."/>
            <person name="Devos D.P."/>
            <person name="Kaster A.-K."/>
            <person name="Ovreas L."/>
            <person name="Rohde M."/>
            <person name="Galperin M.Y."/>
            <person name="Jogler C."/>
        </authorList>
    </citation>
    <scope>NUCLEOTIDE SEQUENCE [LARGE SCALE GENOMIC DNA]</scope>
    <source>
        <strain evidence="7 8">EC9</strain>
    </source>
</reference>
<dbReference type="InterPro" id="IPR037522">
    <property type="entry name" value="HD_GYP_dom"/>
</dbReference>
<dbReference type="InterPro" id="IPR029787">
    <property type="entry name" value="Nucleotide_cyclase"/>
</dbReference>
<dbReference type="Proteomes" id="UP000319557">
    <property type="component" value="Chromosome"/>
</dbReference>
<dbReference type="Gene3D" id="3.30.450.20">
    <property type="entry name" value="PAS domain"/>
    <property type="match status" value="1"/>
</dbReference>
<dbReference type="PROSITE" id="PS50887">
    <property type="entry name" value="GGDEF"/>
    <property type="match status" value="1"/>
</dbReference>
<dbReference type="PROSITE" id="PS50113">
    <property type="entry name" value="PAC"/>
    <property type="match status" value="1"/>
</dbReference>
<protein>
    <recommendedName>
        <fullName evidence="1">diguanylate cyclase</fullName>
        <ecNumber evidence="1">2.7.7.65</ecNumber>
    </recommendedName>
</protein>
<dbReference type="EMBL" id="CP036261">
    <property type="protein sequence ID" value="QDS86620.1"/>
    <property type="molecule type" value="Genomic_DNA"/>
</dbReference>
<dbReference type="SMART" id="SM00267">
    <property type="entry name" value="GGDEF"/>
    <property type="match status" value="1"/>
</dbReference>
<dbReference type="GO" id="GO:0052621">
    <property type="term" value="F:diguanylate cyclase activity"/>
    <property type="evidence" value="ECO:0007669"/>
    <property type="project" value="UniProtKB-EC"/>
</dbReference>
<dbReference type="Pfam" id="PF00990">
    <property type="entry name" value="GGDEF"/>
    <property type="match status" value="1"/>
</dbReference>
<dbReference type="Pfam" id="PF13487">
    <property type="entry name" value="HD_5"/>
    <property type="match status" value="1"/>
</dbReference>